<evidence type="ECO:0000256" key="5">
    <source>
        <dbReference type="ARBA" id="ARBA00023012"/>
    </source>
</evidence>
<dbReference type="Gene3D" id="1.20.5.1930">
    <property type="match status" value="1"/>
</dbReference>
<organism evidence="9 11">
    <name type="scientific">Aequorivita flava</name>
    <dbReference type="NCBI Taxonomy" id="3114371"/>
    <lineage>
        <taxon>Bacteria</taxon>
        <taxon>Pseudomonadati</taxon>
        <taxon>Bacteroidota</taxon>
        <taxon>Flavobacteriia</taxon>
        <taxon>Flavobacteriales</taxon>
        <taxon>Flavobacteriaceae</taxon>
        <taxon>Aequorivita</taxon>
    </lineage>
</organism>
<evidence type="ECO:0000313" key="10">
    <source>
        <dbReference type="EMBL" id="MEM0574102.1"/>
    </source>
</evidence>
<protein>
    <recommendedName>
        <fullName evidence="2">histidine kinase</fullName>
        <ecNumber evidence="2">2.7.13.3</ecNumber>
    </recommendedName>
</protein>
<dbReference type="GO" id="GO:0004673">
    <property type="term" value="F:protein histidine kinase activity"/>
    <property type="evidence" value="ECO:0007669"/>
    <property type="project" value="UniProtKB-EC"/>
</dbReference>
<keyword evidence="6" id="KW-0802">TPR repeat</keyword>
<keyword evidence="5" id="KW-0902">Two-component regulatory system</keyword>
<dbReference type="SUPFAM" id="SSF48452">
    <property type="entry name" value="TPR-like"/>
    <property type="match status" value="2"/>
</dbReference>
<dbReference type="InterPro" id="IPR036890">
    <property type="entry name" value="HATPase_C_sf"/>
</dbReference>
<dbReference type="InterPro" id="IPR011990">
    <property type="entry name" value="TPR-like_helical_dom_sf"/>
</dbReference>
<keyword evidence="4" id="KW-0418">Kinase</keyword>
<keyword evidence="12" id="KW-1185">Reference proteome</keyword>
<keyword evidence="7" id="KW-0812">Transmembrane</keyword>
<evidence type="ECO:0000313" key="11">
    <source>
        <dbReference type="Proteomes" id="UP001388259"/>
    </source>
</evidence>
<dbReference type="Proteomes" id="UP001390963">
    <property type="component" value="Unassembled WGS sequence"/>
</dbReference>
<reference evidence="9 12" key="1">
    <citation type="submission" date="2024-01" db="EMBL/GenBank/DDBJ databases">
        <title>Aequorivita flavus sp. nov., isolated from deep-sea sediment.</title>
        <authorList>
            <person name="Chen X."/>
        </authorList>
    </citation>
    <scope>NUCLEOTIDE SEQUENCE</scope>
    <source>
        <strain evidence="9">MCCC 1A16923</strain>
        <strain evidence="10 12">MCCC 1A16935</strain>
    </source>
</reference>
<evidence type="ECO:0000313" key="12">
    <source>
        <dbReference type="Proteomes" id="UP001390963"/>
    </source>
</evidence>
<feature type="transmembrane region" description="Helical" evidence="7">
    <location>
        <begin position="418"/>
        <end position="436"/>
    </location>
</feature>
<dbReference type="GO" id="GO:0005524">
    <property type="term" value="F:ATP binding"/>
    <property type="evidence" value="ECO:0007669"/>
    <property type="project" value="UniProtKB-KW"/>
</dbReference>
<keyword evidence="7" id="KW-0472">Membrane</keyword>
<dbReference type="EMBL" id="JBANCF010000009">
    <property type="protein sequence ID" value="MEM0574102.1"/>
    <property type="molecule type" value="Genomic_DNA"/>
</dbReference>
<dbReference type="InterPro" id="IPR019734">
    <property type="entry name" value="TPR_rpt"/>
</dbReference>
<feature type="repeat" description="TPR" evidence="6">
    <location>
        <begin position="236"/>
        <end position="269"/>
    </location>
</feature>
<dbReference type="EMBL" id="JAZBJM010000008">
    <property type="protein sequence ID" value="MEM0519021.1"/>
    <property type="molecule type" value="Genomic_DNA"/>
</dbReference>
<dbReference type="RefSeq" id="WP_342687648.1">
    <property type="nucleotide sequence ID" value="NZ_JAZBJM010000008.1"/>
</dbReference>
<sequence length="675" mass="78754">MNTYDTNYKRTLFYVFLLFYIGSSSISAQNTGILSEYKKQLNLAQADSISFRVKKEHLSLAYKSIERTRNDSLKYNRISAIVEIALKLKDSVFFHTIASEGFKLAQRLKKSSLLGDSHWNYAVYYLSEKEFERSYEHYHRAYNYFTTAENDYYAGKMLYNMAYISSKTYDYTGAEILLFRSIKLFEKTGSTLQRYRCYNLLGTIADDMEEFDKGLAYYTNAGRLIGLLDKPNYYKLQNWNNLGVRLIKMNRFEEAILLFNKALNYTDTLKTTPLLLAKLLDNRAYCLISLGQREDVVNSMLKAIAIRDSLDDTSGRVISRLRFANYYGKIGDSVTATAYAKDALQLARENKLKRDVLHAFEFLAVFDSKNATAYLQKHIALNKKVNAEDRNLRNKFTAIQYETETYIRKNELLQKQELQIVFISLVLIIILFLIYLNTRQRAKNKQLLLERQEQQYNEDMYLMALAQNTNLEKGRLAERKRISEELHDGILSRLFALRFRWQSIILTGEVTMLKQHKRFLNSLEELETDIRHLSHEFRNMLFLGDENFLENIKTLVKEKSEIGNFAFSFDYKQAEDWENLAFITKINLHRFFEEVLQNVIKHAHATKVNIKLYRDMELLNIKIVDNGKGFSPKQIKKGIGIKNLENRSSKLKGNLAIQSTLNVGTIIRLSIPINS</sequence>
<feature type="domain" description="Histidine kinase" evidence="8">
    <location>
        <begin position="588"/>
        <end position="675"/>
    </location>
</feature>
<proteinExistence type="predicted"/>
<name>A0AB35YW39_9FLAO</name>
<dbReference type="Pfam" id="PF02518">
    <property type="entry name" value="HATPase_c"/>
    <property type="match status" value="1"/>
</dbReference>
<dbReference type="InterPro" id="IPR050482">
    <property type="entry name" value="Sensor_HK_TwoCompSys"/>
</dbReference>
<dbReference type="AlphaFoldDB" id="A0AB35YW39"/>
<dbReference type="InterPro" id="IPR005467">
    <property type="entry name" value="His_kinase_dom"/>
</dbReference>
<dbReference type="Proteomes" id="UP001388259">
    <property type="component" value="Unassembled WGS sequence"/>
</dbReference>
<evidence type="ECO:0000256" key="2">
    <source>
        <dbReference type="ARBA" id="ARBA00012438"/>
    </source>
</evidence>
<dbReference type="PANTHER" id="PTHR24421:SF10">
    <property type="entry name" value="NITRATE_NITRITE SENSOR PROTEIN NARQ"/>
    <property type="match status" value="1"/>
</dbReference>
<keyword evidence="9" id="KW-0067">ATP-binding</keyword>
<keyword evidence="7" id="KW-1133">Transmembrane helix</keyword>
<comment type="catalytic activity">
    <reaction evidence="1">
        <text>ATP + protein L-histidine = ADP + protein N-phospho-L-histidine.</text>
        <dbReference type="EC" id="2.7.13.3"/>
    </reaction>
</comment>
<dbReference type="Gene3D" id="1.25.40.10">
    <property type="entry name" value="Tetratricopeptide repeat domain"/>
    <property type="match status" value="2"/>
</dbReference>
<evidence type="ECO:0000256" key="4">
    <source>
        <dbReference type="ARBA" id="ARBA00022777"/>
    </source>
</evidence>
<keyword evidence="9" id="KW-0547">Nucleotide-binding</keyword>
<dbReference type="SMART" id="SM00028">
    <property type="entry name" value="TPR"/>
    <property type="match status" value="6"/>
</dbReference>
<evidence type="ECO:0000259" key="8">
    <source>
        <dbReference type="PROSITE" id="PS50109"/>
    </source>
</evidence>
<accession>A0AB35YW39</accession>
<dbReference type="SUPFAM" id="SSF55874">
    <property type="entry name" value="ATPase domain of HSP90 chaperone/DNA topoisomerase II/histidine kinase"/>
    <property type="match status" value="1"/>
</dbReference>
<dbReference type="CDD" id="cd16917">
    <property type="entry name" value="HATPase_UhpB-NarQ-NarX-like"/>
    <property type="match status" value="1"/>
</dbReference>
<dbReference type="EC" id="2.7.13.3" evidence="2"/>
<dbReference type="Gene3D" id="3.30.565.10">
    <property type="entry name" value="Histidine kinase-like ATPase, C-terminal domain"/>
    <property type="match status" value="1"/>
</dbReference>
<evidence type="ECO:0000256" key="6">
    <source>
        <dbReference type="PROSITE-ProRule" id="PRU00339"/>
    </source>
</evidence>
<keyword evidence="3" id="KW-0808">Transferase</keyword>
<dbReference type="GO" id="GO:0000160">
    <property type="term" value="P:phosphorelay signal transduction system"/>
    <property type="evidence" value="ECO:0007669"/>
    <property type="project" value="UniProtKB-KW"/>
</dbReference>
<dbReference type="PROSITE" id="PS50109">
    <property type="entry name" value="HIS_KIN"/>
    <property type="match status" value="1"/>
</dbReference>
<dbReference type="InterPro" id="IPR003594">
    <property type="entry name" value="HATPase_dom"/>
</dbReference>
<evidence type="ECO:0000313" key="9">
    <source>
        <dbReference type="EMBL" id="MEM0519021.1"/>
    </source>
</evidence>
<evidence type="ECO:0000256" key="3">
    <source>
        <dbReference type="ARBA" id="ARBA00022679"/>
    </source>
</evidence>
<dbReference type="PANTHER" id="PTHR24421">
    <property type="entry name" value="NITRATE/NITRITE SENSOR PROTEIN NARX-RELATED"/>
    <property type="match status" value="1"/>
</dbReference>
<dbReference type="PROSITE" id="PS50005">
    <property type="entry name" value="TPR"/>
    <property type="match status" value="1"/>
</dbReference>
<gene>
    <name evidence="10" type="ORF">VZD24_11280</name>
    <name evidence="9" type="ORF">VZD85_11695</name>
</gene>
<evidence type="ECO:0000256" key="1">
    <source>
        <dbReference type="ARBA" id="ARBA00000085"/>
    </source>
</evidence>
<comment type="caution">
    <text evidence="9">The sequence shown here is derived from an EMBL/GenBank/DDBJ whole genome shotgun (WGS) entry which is preliminary data.</text>
</comment>
<evidence type="ECO:0000256" key="7">
    <source>
        <dbReference type="SAM" id="Phobius"/>
    </source>
</evidence>